<feature type="compositionally biased region" description="Low complexity" evidence="6">
    <location>
        <begin position="356"/>
        <end position="381"/>
    </location>
</feature>
<evidence type="ECO:0000256" key="3">
    <source>
        <dbReference type="ARBA" id="ARBA00023082"/>
    </source>
</evidence>
<dbReference type="Pfam" id="PF08281">
    <property type="entry name" value="Sigma70_r4_2"/>
    <property type="match status" value="1"/>
</dbReference>
<evidence type="ECO:0000256" key="4">
    <source>
        <dbReference type="ARBA" id="ARBA00023125"/>
    </source>
</evidence>
<feature type="region of interest" description="Disordered" evidence="6">
    <location>
        <begin position="336"/>
        <end position="405"/>
    </location>
</feature>
<dbReference type="Gene3D" id="1.10.1740.10">
    <property type="match status" value="1"/>
</dbReference>
<dbReference type="InterPro" id="IPR014284">
    <property type="entry name" value="RNA_pol_sigma-70_dom"/>
</dbReference>
<evidence type="ECO:0000256" key="1">
    <source>
        <dbReference type="ARBA" id="ARBA00010641"/>
    </source>
</evidence>
<keyword evidence="2" id="KW-0805">Transcription regulation</keyword>
<dbReference type="Gene3D" id="1.10.10.10">
    <property type="entry name" value="Winged helix-like DNA-binding domain superfamily/Winged helix DNA-binding domain"/>
    <property type="match status" value="1"/>
</dbReference>
<accession>A0A9X3MW99</accession>
<protein>
    <submittedName>
        <fullName evidence="8">Sigma-70 family RNA polymerase sigma factor</fullName>
    </submittedName>
</protein>
<dbReference type="InterPro" id="IPR036388">
    <property type="entry name" value="WH-like_DNA-bd_sf"/>
</dbReference>
<keyword evidence="9" id="KW-1185">Reference proteome</keyword>
<evidence type="ECO:0000256" key="6">
    <source>
        <dbReference type="SAM" id="MobiDB-lite"/>
    </source>
</evidence>
<sequence length="405" mass="42625">MVTRHGAAVLRVANQFSLCHDDALDAYQRAFEIYLRKLDTVDPATEGAWLRVVVKHEAMAIRRGRLDSVDREDVDLDSSVHGGLREVDDEVAGGERIDRSVEALRALKPDEARALLLKAEGLSYQEIGKHFGWTYTKVNRSITEGRARFLKVFTRLEEGEECETHAEALSALAAGSATSAQVVSIRPHLRHCATCRAAVRDMRFSRTRRLALLLPLGWLTRLVSRSDVALYATNGGGRFGPAAAVLGICLSSVGAGAACVMSGALPAPPLIAHLQSKPETRAPVVKRVVAKRKPPAARVAQTTPTPYAYATPAPTVTVKPQRVKTKTVRTKVTKHITPIAKRGAGGEFGFEGKGGSAAATPSPPVASAASAGGGSSSHSSSSGGGGGAAKASSSTGGEFSFEGDG</sequence>
<dbReference type="PANTHER" id="PTHR43133:SF8">
    <property type="entry name" value="RNA POLYMERASE SIGMA FACTOR HI_1459-RELATED"/>
    <property type="match status" value="1"/>
</dbReference>
<dbReference type="SUPFAM" id="SSF88659">
    <property type="entry name" value="Sigma3 and sigma4 domains of RNA polymerase sigma factors"/>
    <property type="match status" value="1"/>
</dbReference>
<dbReference type="InterPro" id="IPR013325">
    <property type="entry name" value="RNA_pol_sigma_r2"/>
</dbReference>
<dbReference type="Proteomes" id="UP001149140">
    <property type="component" value="Unassembled WGS sequence"/>
</dbReference>
<comment type="caution">
    <text evidence="8">The sequence shown here is derived from an EMBL/GenBank/DDBJ whole genome shotgun (WGS) entry which is preliminary data.</text>
</comment>
<reference evidence="8" key="1">
    <citation type="submission" date="2022-10" db="EMBL/GenBank/DDBJ databases">
        <title>The WGS of Solirubrobacter ginsenosidimutans DSM 21036.</title>
        <authorList>
            <person name="Jiang Z."/>
        </authorList>
    </citation>
    <scope>NUCLEOTIDE SEQUENCE</scope>
    <source>
        <strain evidence="8">DSM 21036</strain>
    </source>
</reference>
<feature type="domain" description="RNA polymerase sigma factor 70 region 4 type 2" evidence="7">
    <location>
        <begin position="102"/>
        <end position="148"/>
    </location>
</feature>
<evidence type="ECO:0000313" key="9">
    <source>
        <dbReference type="Proteomes" id="UP001149140"/>
    </source>
</evidence>
<keyword evidence="5" id="KW-0804">Transcription</keyword>
<dbReference type="SUPFAM" id="SSF88946">
    <property type="entry name" value="Sigma2 domain of RNA polymerase sigma factors"/>
    <property type="match status" value="1"/>
</dbReference>
<keyword evidence="4" id="KW-0238">DNA-binding</keyword>
<evidence type="ECO:0000256" key="5">
    <source>
        <dbReference type="ARBA" id="ARBA00023163"/>
    </source>
</evidence>
<dbReference type="InterPro" id="IPR039425">
    <property type="entry name" value="RNA_pol_sigma-70-like"/>
</dbReference>
<dbReference type="RefSeq" id="WP_270041726.1">
    <property type="nucleotide sequence ID" value="NZ_JAPDOD010000018.1"/>
</dbReference>
<dbReference type="NCBIfam" id="TIGR02937">
    <property type="entry name" value="sigma70-ECF"/>
    <property type="match status" value="1"/>
</dbReference>
<comment type="similarity">
    <text evidence="1">Belongs to the sigma-70 factor family. ECF subfamily.</text>
</comment>
<dbReference type="GO" id="GO:0006352">
    <property type="term" value="P:DNA-templated transcription initiation"/>
    <property type="evidence" value="ECO:0007669"/>
    <property type="project" value="InterPro"/>
</dbReference>
<dbReference type="GO" id="GO:0003677">
    <property type="term" value="F:DNA binding"/>
    <property type="evidence" value="ECO:0007669"/>
    <property type="project" value="UniProtKB-KW"/>
</dbReference>
<dbReference type="AlphaFoldDB" id="A0A9X3MW99"/>
<dbReference type="PANTHER" id="PTHR43133">
    <property type="entry name" value="RNA POLYMERASE ECF-TYPE SIGMA FACTO"/>
    <property type="match status" value="1"/>
</dbReference>
<name>A0A9X3MW99_9ACTN</name>
<proteinExistence type="inferred from homology"/>
<feature type="compositionally biased region" description="Gly residues" evidence="6">
    <location>
        <begin position="343"/>
        <end position="355"/>
    </location>
</feature>
<gene>
    <name evidence="8" type="ORF">OM076_19595</name>
</gene>
<feature type="compositionally biased region" description="Low complexity" evidence="6">
    <location>
        <begin position="389"/>
        <end position="405"/>
    </location>
</feature>
<dbReference type="InterPro" id="IPR013249">
    <property type="entry name" value="RNA_pol_sigma70_r4_t2"/>
</dbReference>
<dbReference type="InterPro" id="IPR013324">
    <property type="entry name" value="RNA_pol_sigma_r3/r4-like"/>
</dbReference>
<evidence type="ECO:0000313" key="8">
    <source>
        <dbReference type="EMBL" id="MDA0162487.1"/>
    </source>
</evidence>
<evidence type="ECO:0000259" key="7">
    <source>
        <dbReference type="Pfam" id="PF08281"/>
    </source>
</evidence>
<evidence type="ECO:0000256" key="2">
    <source>
        <dbReference type="ARBA" id="ARBA00023015"/>
    </source>
</evidence>
<keyword evidence="3" id="KW-0731">Sigma factor</keyword>
<dbReference type="GO" id="GO:0016987">
    <property type="term" value="F:sigma factor activity"/>
    <property type="evidence" value="ECO:0007669"/>
    <property type="project" value="UniProtKB-KW"/>
</dbReference>
<dbReference type="EMBL" id="JAPDOD010000018">
    <property type="protein sequence ID" value="MDA0162487.1"/>
    <property type="molecule type" value="Genomic_DNA"/>
</dbReference>
<organism evidence="8 9">
    <name type="scientific">Solirubrobacter ginsenosidimutans</name>
    <dbReference type="NCBI Taxonomy" id="490573"/>
    <lineage>
        <taxon>Bacteria</taxon>
        <taxon>Bacillati</taxon>
        <taxon>Actinomycetota</taxon>
        <taxon>Thermoleophilia</taxon>
        <taxon>Solirubrobacterales</taxon>
        <taxon>Solirubrobacteraceae</taxon>
        <taxon>Solirubrobacter</taxon>
    </lineage>
</organism>